<feature type="non-terminal residue" evidence="1">
    <location>
        <position position="199"/>
    </location>
</feature>
<sequence>TIPGKAYHFSVSESTRYAYYVGCQKLHDGTQLHALRVIDTWRGTIMPYKLPVELSSICMLYEASNGVALIGVGDDCSISIFQAFIDHESKQLITTKELVALKCTSNEERTWSWNSARNERGMILMELNQETRKLKIFEIKNNGDVKCSEIEDFQTLGIAPYTQPWQEGNIISSFERLPNVFGRLAYTGRVLNIDIETRK</sequence>
<name>A0A0B1SDB1_OESDE</name>
<dbReference type="AlphaFoldDB" id="A0A0B1SDB1"/>
<evidence type="ECO:0000313" key="1">
    <source>
        <dbReference type="EMBL" id="KHJ83293.1"/>
    </source>
</evidence>
<dbReference type="OrthoDB" id="5808387at2759"/>
<gene>
    <name evidence="1" type="ORF">OESDEN_17010</name>
</gene>
<evidence type="ECO:0000313" key="2">
    <source>
        <dbReference type="Proteomes" id="UP000053660"/>
    </source>
</evidence>
<organism evidence="1 2">
    <name type="scientific">Oesophagostomum dentatum</name>
    <name type="common">Nodular worm</name>
    <dbReference type="NCBI Taxonomy" id="61180"/>
    <lineage>
        <taxon>Eukaryota</taxon>
        <taxon>Metazoa</taxon>
        <taxon>Ecdysozoa</taxon>
        <taxon>Nematoda</taxon>
        <taxon>Chromadorea</taxon>
        <taxon>Rhabditida</taxon>
        <taxon>Rhabditina</taxon>
        <taxon>Rhabditomorpha</taxon>
        <taxon>Strongyloidea</taxon>
        <taxon>Strongylidae</taxon>
        <taxon>Oesophagostomum</taxon>
    </lineage>
</organism>
<accession>A0A0B1SDB1</accession>
<reference evidence="1 2" key="1">
    <citation type="submission" date="2014-03" db="EMBL/GenBank/DDBJ databases">
        <title>Draft genome of the hookworm Oesophagostomum dentatum.</title>
        <authorList>
            <person name="Mitreva M."/>
        </authorList>
    </citation>
    <scope>NUCLEOTIDE SEQUENCE [LARGE SCALE GENOMIC DNA]</scope>
    <source>
        <strain evidence="1 2">OD-Hann</strain>
    </source>
</reference>
<feature type="non-terminal residue" evidence="1">
    <location>
        <position position="1"/>
    </location>
</feature>
<keyword evidence="2" id="KW-1185">Reference proteome</keyword>
<dbReference type="EMBL" id="KN574159">
    <property type="protein sequence ID" value="KHJ83293.1"/>
    <property type="molecule type" value="Genomic_DNA"/>
</dbReference>
<proteinExistence type="predicted"/>
<dbReference type="Proteomes" id="UP000053660">
    <property type="component" value="Unassembled WGS sequence"/>
</dbReference>
<protein>
    <submittedName>
        <fullName evidence="1">Uncharacterized protein</fullName>
    </submittedName>
</protein>